<gene>
    <name evidence="2" type="ORF">D3272_22875</name>
</gene>
<evidence type="ECO:0000256" key="1">
    <source>
        <dbReference type="SAM" id="MobiDB-lite"/>
    </source>
</evidence>
<protein>
    <submittedName>
        <fullName evidence="2">Uncharacterized protein</fullName>
    </submittedName>
</protein>
<dbReference type="RefSeq" id="WP_129221535.1">
    <property type="nucleotide sequence ID" value="NZ_QYBC01000024.1"/>
</dbReference>
<feature type="compositionally biased region" description="Low complexity" evidence="1">
    <location>
        <begin position="49"/>
        <end position="67"/>
    </location>
</feature>
<dbReference type="EMBL" id="QYBC01000024">
    <property type="protein sequence ID" value="RYB02015.1"/>
    <property type="molecule type" value="Genomic_DNA"/>
</dbReference>
<evidence type="ECO:0000313" key="2">
    <source>
        <dbReference type="EMBL" id="RYB02015.1"/>
    </source>
</evidence>
<evidence type="ECO:0000313" key="3">
    <source>
        <dbReference type="Proteomes" id="UP000289411"/>
    </source>
</evidence>
<sequence>MSCIARDLTLDEALADPMIGAVLRADHVDRRGFETLLRSTARRLDGRRGPAARPTASTPARARAASPTDIAVW</sequence>
<proteinExistence type="predicted"/>
<organism evidence="2 3">
    <name type="scientific">Lichenibacterium ramalinae</name>
    <dbReference type="NCBI Taxonomy" id="2316527"/>
    <lineage>
        <taxon>Bacteria</taxon>
        <taxon>Pseudomonadati</taxon>
        <taxon>Pseudomonadota</taxon>
        <taxon>Alphaproteobacteria</taxon>
        <taxon>Hyphomicrobiales</taxon>
        <taxon>Lichenihabitantaceae</taxon>
        <taxon>Lichenibacterium</taxon>
    </lineage>
</organism>
<dbReference type="Proteomes" id="UP000289411">
    <property type="component" value="Unassembled WGS sequence"/>
</dbReference>
<dbReference type="AlphaFoldDB" id="A0A4Q2R637"/>
<comment type="caution">
    <text evidence="2">The sequence shown here is derived from an EMBL/GenBank/DDBJ whole genome shotgun (WGS) entry which is preliminary data.</text>
</comment>
<dbReference type="OrthoDB" id="7365361at2"/>
<name>A0A4Q2R637_9HYPH</name>
<reference evidence="2 3" key="1">
    <citation type="submission" date="2018-09" db="EMBL/GenBank/DDBJ databases">
        <authorList>
            <person name="Grouzdev D.S."/>
            <person name="Krutkina M.S."/>
        </authorList>
    </citation>
    <scope>NUCLEOTIDE SEQUENCE [LARGE SCALE GENOMIC DNA]</scope>
    <source>
        <strain evidence="2 3">RmlP001</strain>
    </source>
</reference>
<reference evidence="2 3" key="2">
    <citation type="submission" date="2019-02" db="EMBL/GenBank/DDBJ databases">
        <title>'Lichenibacterium ramalinii' gen. nov. sp. nov., 'Lichenibacterium minor' gen. nov. sp. nov.</title>
        <authorList>
            <person name="Pankratov T."/>
        </authorList>
    </citation>
    <scope>NUCLEOTIDE SEQUENCE [LARGE SCALE GENOMIC DNA]</scope>
    <source>
        <strain evidence="2 3">RmlP001</strain>
    </source>
</reference>
<keyword evidence="3" id="KW-1185">Reference proteome</keyword>
<feature type="region of interest" description="Disordered" evidence="1">
    <location>
        <begin position="44"/>
        <end position="73"/>
    </location>
</feature>
<accession>A0A4Q2R637</accession>